<name>J0W261_RHILT</name>
<dbReference type="AlphaFoldDB" id="J0W261"/>
<evidence type="ECO:0000256" key="1">
    <source>
        <dbReference type="SAM" id="SignalP"/>
    </source>
</evidence>
<evidence type="ECO:0000313" key="3">
    <source>
        <dbReference type="Proteomes" id="UP000005732"/>
    </source>
</evidence>
<dbReference type="RefSeq" id="WP_003580034.1">
    <property type="nucleotide sequence ID" value="NZ_JH719395.1"/>
</dbReference>
<feature type="chain" id="PRO_5003740339" evidence="1">
    <location>
        <begin position="27"/>
        <end position="232"/>
    </location>
</feature>
<dbReference type="PANTHER" id="PTHR36057:SF1">
    <property type="entry name" value="LIPOPROTEIN LIPID ATTACHMENT SITE-LIKE PROTEIN, PUTATIVE (DUF1223)-RELATED"/>
    <property type="match status" value="1"/>
</dbReference>
<gene>
    <name evidence="2" type="ORF">Rleg4DRAFT_1388</name>
</gene>
<dbReference type="EMBL" id="JH719395">
    <property type="protein sequence ID" value="EJC79786.1"/>
    <property type="molecule type" value="Genomic_DNA"/>
</dbReference>
<dbReference type="InterPro" id="IPR010634">
    <property type="entry name" value="DUF1223"/>
</dbReference>
<evidence type="ECO:0000313" key="2">
    <source>
        <dbReference type="EMBL" id="EJC79786.1"/>
    </source>
</evidence>
<keyword evidence="1" id="KW-0732">Signal</keyword>
<dbReference type="Pfam" id="PF06764">
    <property type="entry name" value="DUF1223"/>
    <property type="match status" value="1"/>
</dbReference>
<dbReference type="HOGENOM" id="CLU_065609_0_0_5"/>
<dbReference type="Proteomes" id="UP000005732">
    <property type="component" value="Unassembled WGS sequence"/>
</dbReference>
<accession>J0W261</accession>
<dbReference type="OrthoDB" id="9808254at2"/>
<dbReference type="InterPro" id="IPR036249">
    <property type="entry name" value="Thioredoxin-like_sf"/>
</dbReference>
<feature type="signal peptide" evidence="1">
    <location>
        <begin position="1"/>
        <end position="26"/>
    </location>
</feature>
<protein>
    <submittedName>
        <fullName evidence="2">Uncharacterized secreted protein</fullName>
    </submittedName>
</protein>
<dbReference type="SUPFAM" id="SSF52833">
    <property type="entry name" value="Thioredoxin-like"/>
    <property type="match status" value="1"/>
</dbReference>
<proteinExistence type="predicted"/>
<sequence length="232" mass="24581">MKHSTAFTLPIITAILGLGTLAPASAGQSPAVVELFTSQGCSSCPPANANLVKLSNDPNVLALSFSVTYWDYLGWKDIFGKPEFTERQVSYEPALGQSGPFTPQMVINGHLSTVGNDLNEIRSTLASEPALTGPEIKLSGDAAMIDAAKGHARPADIWLVRYAKGTVEVPVARGENAGETLPHAHVVHALTHLGTWRGKASRFTIPAATDDLSTAILLQEKNSRRIVAAATD</sequence>
<organism evidence="2 3">
    <name type="scientific">Rhizobium leguminosarum bv. trifolii WSM2297</name>
    <dbReference type="NCBI Taxonomy" id="754762"/>
    <lineage>
        <taxon>Bacteria</taxon>
        <taxon>Pseudomonadati</taxon>
        <taxon>Pseudomonadota</taxon>
        <taxon>Alphaproteobacteria</taxon>
        <taxon>Hyphomicrobiales</taxon>
        <taxon>Rhizobiaceae</taxon>
        <taxon>Rhizobium/Agrobacterium group</taxon>
        <taxon>Rhizobium</taxon>
    </lineage>
</organism>
<dbReference type="PANTHER" id="PTHR36057">
    <property type="match status" value="1"/>
</dbReference>
<reference evidence="2 3" key="1">
    <citation type="submission" date="2012-02" db="EMBL/GenBank/DDBJ databases">
        <title>Improved High-Quality Draft Sequence of Rhizobium leguminosarum bv. trifolii WSM2297.</title>
        <authorList>
            <consortium name="US DOE Joint Genome Institute"/>
            <person name="Lucas S."/>
            <person name="Han J."/>
            <person name="Lapidus A."/>
            <person name="Cheng J.-F."/>
            <person name="Goodwin L."/>
            <person name="Pitluck S."/>
            <person name="Peters L."/>
            <person name="Ovchinnikova G."/>
            <person name="Zhang X."/>
            <person name="Detter J.C."/>
            <person name="Han C."/>
            <person name="Tapia R."/>
            <person name="Land M."/>
            <person name="Hauser L."/>
            <person name="Kyrpides N."/>
            <person name="Ivanova N."/>
            <person name="Pagani I."/>
            <person name="Brau L."/>
            <person name="Yates R."/>
            <person name="O'Hara G."/>
            <person name="Rui T."/>
            <person name="Howieson J."/>
            <person name="Reeve W."/>
            <person name="Woyke T."/>
        </authorList>
    </citation>
    <scope>NUCLEOTIDE SEQUENCE [LARGE SCALE GENOMIC DNA]</scope>
    <source>
        <strain evidence="2 3">WSM2297</strain>
    </source>
</reference>